<reference evidence="1 2" key="1">
    <citation type="submission" date="2023-11" db="EMBL/GenBank/DDBJ databases">
        <title>Genome sequence of Microbacterium rhizosphaerae KACC 19337.</title>
        <authorList>
            <person name="Choi H."/>
            <person name="Kim S."/>
            <person name="Kim Y."/>
            <person name="Kwon S.-W."/>
            <person name="Heo J."/>
        </authorList>
    </citation>
    <scope>NUCLEOTIDE SEQUENCE [LARGE SCALE GENOMIC DNA]</scope>
    <source>
        <strain evidence="1 2">KACC 19337</strain>
    </source>
</reference>
<dbReference type="RefSeq" id="WP_320940771.1">
    <property type="nucleotide sequence ID" value="NZ_BAABEU010000010.1"/>
</dbReference>
<gene>
    <name evidence="1" type="ORF">SM116_09640</name>
</gene>
<keyword evidence="2" id="KW-1185">Reference proteome</keyword>
<name>A0ABZ0SG98_9MICO</name>
<accession>A0ABZ0SG98</accession>
<sequence>MFDYDAQIRAALQVPLSSIADVVTLMRTIDTLTTDGDGLKWFNGLYLTVTDAVGTRAAGGGFADAGFMAALDVEFARLYFSALADFLDGSALPGCWQVLFAARADRRLARIQCALAGMNAHINHDLAFAIVSTCQARDIAPDDGSVQHGDFTALNATLDSLIETAKTGLDVRLLGDALPPLGVVENTIAGWSMSAARQNAWSNAEILWSIRGLPLLSDRFAHGLDGVASVIGKALLVPVP</sequence>
<evidence type="ECO:0000313" key="1">
    <source>
        <dbReference type="EMBL" id="WPR88049.1"/>
    </source>
</evidence>
<protein>
    <submittedName>
        <fullName evidence="1">DUF5995 family protein</fullName>
    </submittedName>
</protein>
<dbReference type="Proteomes" id="UP001323798">
    <property type="component" value="Chromosome"/>
</dbReference>
<evidence type="ECO:0000313" key="2">
    <source>
        <dbReference type="Proteomes" id="UP001323798"/>
    </source>
</evidence>
<dbReference type="InterPro" id="IPR046037">
    <property type="entry name" value="DUF5995"/>
</dbReference>
<organism evidence="1 2">
    <name type="scientific">Microbacterium rhizosphaerae</name>
    <dbReference type="NCBI Taxonomy" id="1678237"/>
    <lineage>
        <taxon>Bacteria</taxon>
        <taxon>Bacillati</taxon>
        <taxon>Actinomycetota</taxon>
        <taxon>Actinomycetes</taxon>
        <taxon>Micrococcales</taxon>
        <taxon>Microbacteriaceae</taxon>
        <taxon>Microbacterium</taxon>
    </lineage>
</organism>
<proteinExistence type="predicted"/>
<dbReference type="EMBL" id="CP139368">
    <property type="protein sequence ID" value="WPR88049.1"/>
    <property type="molecule type" value="Genomic_DNA"/>
</dbReference>
<dbReference type="Pfam" id="PF19458">
    <property type="entry name" value="DUF5995"/>
    <property type="match status" value="1"/>
</dbReference>